<keyword evidence="6" id="KW-1185">Reference proteome</keyword>
<evidence type="ECO:0000313" key="6">
    <source>
        <dbReference type="Proteomes" id="UP000001918"/>
    </source>
</evidence>
<dbReference type="GO" id="GO:0004077">
    <property type="term" value="F:biotin--[biotin carboxyl-carrier protein] ligase activity"/>
    <property type="evidence" value="ECO:0007669"/>
    <property type="project" value="UniProtKB-EC"/>
</dbReference>
<keyword evidence="2" id="KW-0092">Biotin</keyword>
<dbReference type="eggNOG" id="COG0340">
    <property type="taxonomic scope" value="Bacteria"/>
</dbReference>
<dbReference type="KEGG" id="tcu:Tcur_4128"/>
<name>D1A203_THECD</name>
<dbReference type="CDD" id="cd16442">
    <property type="entry name" value="BPL"/>
    <property type="match status" value="1"/>
</dbReference>
<evidence type="ECO:0000256" key="1">
    <source>
        <dbReference type="ARBA" id="ARBA00022598"/>
    </source>
</evidence>
<evidence type="ECO:0000256" key="2">
    <source>
        <dbReference type="ARBA" id="ARBA00023267"/>
    </source>
</evidence>
<dbReference type="NCBIfam" id="TIGR00121">
    <property type="entry name" value="birA_ligase"/>
    <property type="match status" value="1"/>
</dbReference>
<proteinExistence type="predicted"/>
<dbReference type="InterPro" id="IPR003142">
    <property type="entry name" value="BPL_C"/>
</dbReference>
<keyword evidence="1 5" id="KW-0436">Ligase</keyword>
<dbReference type="EMBL" id="CP001738">
    <property type="protein sequence ID" value="ACY99656.1"/>
    <property type="molecule type" value="Genomic_DNA"/>
</dbReference>
<dbReference type="AlphaFoldDB" id="D1A203"/>
<evidence type="ECO:0000256" key="3">
    <source>
        <dbReference type="ARBA" id="ARBA00024227"/>
    </source>
</evidence>
<dbReference type="Pfam" id="PF02237">
    <property type="entry name" value="BPL_C"/>
    <property type="match status" value="1"/>
</dbReference>
<reference evidence="5 6" key="1">
    <citation type="journal article" date="2011" name="Stand. Genomic Sci.">
        <title>Complete genome sequence of Thermomonospora curvata type strain (B9).</title>
        <authorList>
            <person name="Chertkov O."/>
            <person name="Sikorski J."/>
            <person name="Nolan M."/>
            <person name="Lapidus A."/>
            <person name="Lucas S."/>
            <person name="Del Rio T.G."/>
            <person name="Tice H."/>
            <person name="Cheng J.F."/>
            <person name="Goodwin L."/>
            <person name="Pitluck S."/>
            <person name="Liolios K."/>
            <person name="Ivanova N."/>
            <person name="Mavromatis K."/>
            <person name="Mikhailova N."/>
            <person name="Ovchinnikova G."/>
            <person name="Pati A."/>
            <person name="Chen A."/>
            <person name="Palaniappan K."/>
            <person name="Djao O.D."/>
            <person name="Land M."/>
            <person name="Hauser L."/>
            <person name="Chang Y.J."/>
            <person name="Jeffries C.D."/>
            <person name="Brettin T."/>
            <person name="Han C."/>
            <person name="Detter J.C."/>
            <person name="Rohde M."/>
            <person name="Goker M."/>
            <person name="Woyke T."/>
            <person name="Bristow J."/>
            <person name="Eisen J.A."/>
            <person name="Markowitz V."/>
            <person name="Hugenholtz P."/>
            <person name="Klenk H.P."/>
            <person name="Kyrpides N.C."/>
        </authorList>
    </citation>
    <scope>NUCLEOTIDE SEQUENCE [LARGE SCALE GENOMIC DNA]</scope>
    <source>
        <strain evidence="6">ATCC 19995 / DSM 43183 / JCM 3096 / KCTC 9072 / NBRC 15933 / NCIMB 10081 / Henssen B9</strain>
    </source>
</reference>
<dbReference type="Proteomes" id="UP000001918">
    <property type="component" value="Chromosome"/>
</dbReference>
<feature type="domain" description="BPL/LPL catalytic" evidence="4">
    <location>
        <begin position="14"/>
        <end position="220"/>
    </location>
</feature>
<organism evidence="5 6">
    <name type="scientific">Thermomonospora curvata (strain ATCC 19995 / DSM 43183 / JCM 3096 / KCTC 9072 / NBRC 15933 / NCIMB 10081 / Henssen B9)</name>
    <dbReference type="NCBI Taxonomy" id="471852"/>
    <lineage>
        <taxon>Bacteria</taxon>
        <taxon>Bacillati</taxon>
        <taxon>Actinomycetota</taxon>
        <taxon>Actinomycetes</taxon>
        <taxon>Streptosporangiales</taxon>
        <taxon>Thermomonosporaceae</taxon>
        <taxon>Thermomonospora</taxon>
    </lineage>
</organism>
<dbReference type="EC" id="6.3.4.15" evidence="3"/>
<dbReference type="PANTHER" id="PTHR12835:SF5">
    <property type="entry name" value="BIOTIN--PROTEIN LIGASE"/>
    <property type="match status" value="1"/>
</dbReference>
<protein>
    <recommendedName>
        <fullName evidence="3">biotin--[biotin carboxyl-carrier protein] ligase</fullName>
        <ecNumber evidence="3">6.3.4.15</ecNumber>
    </recommendedName>
</protein>
<dbReference type="SUPFAM" id="SSF55681">
    <property type="entry name" value="Class II aaRS and biotin synthetases"/>
    <property type="match status" value="1"/>
</dbReference>
<dbReference type="PROSITE" id="PS51733">
    <property type="entry name" value="BPL_LPL_CATALYTIC"/>
    <property type="match status" value="1"/>
</dbReference>
<dbReference type="PANTHER" id="PTHR12835">
    <property type="entry name" value="BIOTIN PROTEIN LIGASE"/>
    <property type="match status" value="1"/>
</dbReference>
<accession>D1A203</accession>
<sequence>MSESPFTDLARPPLNERALNRMLVRPESLWRRVRVVAETGSTNVDLAEAARRGEPEGAVLVAESQRAGRGRLGRSWTAPPRSGLTFSVLLRPPVEAAALGWLPLLTGLAAAEALRRVTGRVTEDLTEGSARRNGRAAALDVRLKWPNDLMVGDRKLGGILAERVGDAVVMGVGLNVSLREEELPVPTATSLLLEGAAFREREALLRAILRELEDWYRRWTAQGGDAEGSGLRAAYRDLCATLGRQVRVVMPGDQEITGRVADVDAAGCLVVVTPEGEQTVGAGDVVHVR</sequence>
<dbReference type="HOGENOM" id="CLU_051096_5_0_11"/>
<gene>
    <name evidence="5" type="ordered locus">Tcur_4128</name>
</gene>
<dbReference type="Gene3D" id="2.30.30.100">
    <property type="match status" value="1"/>
</dbReference>
<dbReference type="RefSeq" id="WP_012854439.1">
    <property type="nucleotide sequence ID" value="NC_013510.1"/>
</dbReference>
<dbReference type="Gene3D" id="3.30.930.10">
    <property type="entry name" value="Bira Bifunctional Protein, Domain 2"/>
    <property type="match status" value="1"/>
</dbReference>
<dbReference type="Pfam" id="PF03099">
    <property type="entry name" value="BPL_LplA_LipB"/>
    <property type="match status" value="1"/>
</dbReference>
<dbReference type="InterPro" id="IPR004408">
    <property type="entry name" value="Biotin_CoA_COase_ligase"/>
</dbReference>
<dbReference type="GO" id="GO:0005737">
    <property type="term" value="C:cytoplasm"/>
    <property type="evidence" value="ECO:0007669"/>
    <property type="project" value="TreeGrafter"/>
</dbReference>
<dbReference type="STRING" id="471852.Tcur_4128"/>
<evidence type="ECO:0000259" key="4">
    <source>
        <dbReference type="PROSITE" id="PS51733"/>
    </source>
</evidence>
<dbReference type="InterPro" id="IPR004143">
    <property type="entry name" value="BPL_LPL_catalytic"/>
</dbReference>
<evidence type="ECO:0000313" key="5">
    <source>
        <dbReference type="EMBL" id="ACY99656.1"/>
    </source>
</evidence>
<dbReference type="InterPro" id="IPR045864">
    <property type="entry name" value="aa-tRNA-synth_II/BPL/LPL"/>
</dbReference>